<organism evidence="1 2">
    <name type="scientific">Salmonella enterica subsp. enterica serovar Wandsworth str. A4-580</name>
    <dbReference type="NCBI Taxonomy" id="913086"/>
    <lineage>
        <taxon>Bacteria</taxon>
        <taxon>Pseudomonadati</taxon>
        <taxon>Pseudomonadota</taxon>
        <taxon>Gammaproteobacteria</taxon>
        <taxon>Enterobacterales</taxon>
        <taxon>Enterobacteriaceae</taxon>
        <taxon>Salmonella</taxon>
    </lineage>
</organism>
<dbReference type="AlphaFoldDB" id="G5SE93"/>
<feature type="non-terminal residue" evidence="1">
    <location>
        <position position="32"/>
    </location>
</feature>
<comment type="caution">
    <text evidence="1">The sequence shown here is derived from an EMBL/GenBank/DDBJ whole genome shotgun (WGS) entry which is preliminary data.</text>
</comment>
<dbReference type="EMBL" id="AFCX01001196">
    <property type="protein sequence ID" value="EHD01546.1"/>
    <property type="molecule type" value="Genomic_DNA"/>
</dbReference>
<sequence length="32" mass="3383">MQVHNAVALPLLVVRRGETKAPDPAGGQRDDA</sequence>
<accession>G5SE93</accession>
<protein>
    <submittedName>
        <fullName evidence="1">Uncharacterized protein</fullName>
    </submittedName>
</protein>
<gene>
    <name evidence="1" type="ORF">LTSEWAN_3689</name>
</gene>
<name>G5SE93_SALET</name>
<dbReference type="Proteomes" id="UP000003536">
    <property type="component" value="Unassembled WGS sequence"/>
</dbReference>
<proteinExistence type="predicted"/>
<evidence type="ECO:0000313" key="2">
    <source>
        <dbReference type="Proteomes" id="UP000003536"/>
    </source>
</evidence>
<reference evidence="1 2" key="1">
    <citation type="journal article" date="2011" name="BMC Genomics">
        <title>Genome sequencing reveals diversification of virulence factor content and possible host adaptation in distinct subpopulations of Salmonella enterica.</title>
        <authorList>
            <person name="den Bakker H.C."/>
            <person name="Moreno Switt A.I."/>
            <person name="Govoni G."/>
            <person name="Cummings C.A."/>
            <person name="Ranieri M.L."/>
            <person name="Degoricija L."/>
            <person name="Hoelzer K."/>
            <person name="Rodriguez-Rivera L.D."/>
            <person name="Brown S."/>
            <person name="Bolchacova E."/>
            <person name="Furtado M.R."/>
            <person name="Wiedmann M."/>
        </authorList>
    </citation>
    <scope>NUCLEOTIDE SEQUENCE [LARGE SCALE GENOMIC DNA]</scope>
    <source>
        <strain evidence="1 2">A4-580</strain>
    </source>
</reference>
<evidence type="ECO:0000313" key="1">
    <source>
        <dbReference type="EMBL" id="EHD01546.1"/>
    </source>
</evidence>